<reference evidence="2 3" key="1">
    <citation type="journal article" date="2012" name="BMC Genomics">
        <title>Comparative genomics of the white-rot fungi, Phanerochaete carnosa and P. chrysosporium, to elucidate the genetic basis of the distinct wood types they colonize.</title>
        <authorList>
            <person name="Suzuki H."/>
            <person name="MacDonald J."/>
            <person name="Syed K."/>
            <person name="Salamov A."/>
            <person name="Hori C."/>
            <person name="Aerts A."/>
            <person name="Henrissat B."/>
            <person name="Wiebenga A."/>
            <person name="vanKuyk P.A."/>
            <person name="Barry K."/>
            <person name="Lindquist E."/>
            <person name="LaButti K."/>
            <person name="Lapidus A."/>
            <person name="Lucas S."/>
            <person name="Coutinho P."/>
            <person name="Gong Y."/>
            <person name="Samejima M."/>
            <person name="Mahadevan R."/>
            <person name="Abou-Zaid M."/>
            <person name="de Vries R.P."/>
            <person name="Igarashi K."/>
            <person name="Yadav J.S."/>
            <person name="Grigoriev I.V."/>
            <person name="Master E.R."/>
        </authorList>
    </citation>
    <scope>NUCLEOTIDE SEQUENCE [LARGE SCALE GENOMIC DNA]</scope>
    <source>
        <strain evidence="2 3">HHB-10118-sp</strain>
    </source>
</reference>
<evidence type="ECO:0000313" key="3">
    <source>
        <dbReference type="Proteomes" id="UP000008370"/>
    </source>
</evidence>
<dbReference type="RefSeq" id="XP_007400251.1">
    <property type="nucleotide sequence ID" value="XM_007400189.1"/>
</dbReference>
<dbReference type="InParanoid" id="K5VWW6"/>
<dbReference type="EMBL" id="JH930477">
    <property type="protein sequence ID" value="EKM51094.1"/>
    <property type="molecule type" value="Genomic_DNA"/>
</dbReference>
<dbReference type="GeneID" id="18910448"/>
<dbReference type="Proteomes" id="UP000008370">
    <property type="component" value="Unassembled WGS sequence"/>
</dbReference>
<evidence type="ECO:0000313" key="2">
    <source>
        <dbReference type="EMBL" id="EKM51094.1"/>
    </source>
</evidence>
<proteinExistence type="predicted"/>
<organism evidence="2 3">
    <name type="scientific">Phanerochaete carnosa (strain HHB-10118-sp)</name>
    <name type="common">White-rot fungus</name>
    <name type="synonym">Peniophora carnosa</name>
    <dbReference type="NCBI Taxonomy" id="650164"/>
    <lineage>
        <taxon>Eukaryota</taxon>
        <taxon>Fungi</taxon>
        <taxon>Dikarya</taxon>
        <taxon>Basidiomycota</taxon>
        <taxon>Agaricomycotina</taxon>
        <taxon>Agaricomycetes</taxon>
        <taxon>Polyporales</taxon>
        <taxon>Phanerochaetaceae</taxon>
        <taxon>Phanerochaete</taxon>
    </lineage>
</organism>
<accession>K5VWW6</accession>
<gene>
    <name evidence="2" type="ORF">PHACADRAFT_187700</name>
</gene>
<dbReference type="Pfam" id="PF24840">
    <property type="entry name" value="NTF2_SigF"/>
    <property type="match status" value="1"/>
</dbReference>
<keyword evidence="3" id="KW-1185">Reference proteome</keyword>
<protein>
    <recommendedName>
        <fullName evidence="1">SigF-like NTF2-like domain-containing protein</fullName>
    </recommendedName>
</protein>
<dbReference type="InterPro" id="IPR057514">
    <property type="entry name" value="NTF2_SigF"/>
</dbReference>
<evidence type="ECO:0000259" key="1">
    <source>
        <dbReference type="Pfam" id="PF24840"/>
    </source>
</evidence>
<dbReference type="AlphaFoldDB" id="K5VWW6"/>
<name>K5VWW6_PHACS</name>
<feature type="domain" description="SigF-like NTF2-like" evidence="1">
    <location>
        <begin position="136"/>
        <end position="212"/>
    </location>
</feature>
<dbReference type="HOGENOM" id="CLU_1289349_0_0_1"/>
<dbReference type="KEGG" id="pco:PHACADRAFT_187700"/>
<sequence>MVTHLKQKPSADDPDSLQIAEHETFLAQITLVIPLLAPVVRLLRLLWLDTVMSITGARLSWITFVSCRVLEGQERKKSDKNIELTRFGVNVHPVKKFPSVIHLATRAKDPEKQESAIPRCPAYESECSSQVVSLAVASYEVNIDNITYNVDTYEPFVVCVQWFVLRCSPVHPCPVRHVRQAIRLKPDHEDANHSVTAQDDWFHPENIMACIFSA</sequence>